<proteinExistence type="predicted"/>
<gene>
    <name evidence="3" type="ORF">P7K49_014829</name>
</gene>
<evidence type="ECO:0000313" key="4">
    <source>
        <dbReference type="Proteomes" id="UP001266305"/>
    </source>
</evidence>
<protein>
    <submittedName>
        <fullName evidence="3">Uncharacterized protein</fullName>
    </submittedName>
</protein>
<feature type="signal peptide" evidence="2">
    <location>
        <begin position="1"/>
        <end position="16"/>
    </location>
</feature>
<feature type="compositionally biased region" description="Basic and acidic residues" evidence="1">
    <location>
        <begin position="127"/>
        <end position="136"/>
    </location>
</feature>
<reference evidence="3 4" key="1">
    <citation type="submission" date="2023-05" db="EMBL/GenBank/DDBJ databases">
        <title>B98-5 Cell Line De Novo Hybrid Assembly: An Optical Mapping Approach.</title>
        <authorList>
            <person name="Kananen K."/>
            <person name="Auerbach J.A."/>
            <person name="Kautto E."/>
            <person name="Blachly J.S."/>
        </authorList>
    </citation>
    <scope>NUCLEOTIDE SEQUENCE [LARGE SCALE GENOMIC DNA]</scope>
    <source>
        <strain evidence="3">B95-8</strain>
        <tissue evidence="3">Cell line</tissue>
    </source>
</reference>
<keyword evidence="2" id="KW-0732">Signal</keyword>
<evidence type="ECO:0000256" key="1">
    <source>
        <dbReference type="SAM" id="MobiDB-lite"/>
    </source>
</evidence>
<feature type="region of interest" description="Disordered" evidence="1">
    <location>
        <begin position="112"/>
        <end position="144"/>
    </location>
</feature>
<sequence>MLDLFHLCLFIDVVSSLPLNLQDAGHKYLPGDFFSPGQLAALSLENTWFKELESVRGRGDRKAGLIQEMLLDTIHMCSEPASQQPCYETGVIPTHVEDKEPEAQITQLEEAGQERKNLQRKQQADIGENRERRTTNAEEEEGLWAGVANSVNHYEKVHEDRG</sequence>
<accession>A0ABQ9V8C3</accession>
<evidence type="ECO:0000313" key="3">
    <source>
        <dbReference type="EMBL" id="KAK2105315.1"/>
    </source>
</evidence>
<name>A0ABQ9V8C3_SAGOE</name>
<dbReference type="Proteomes" id="UP001266305">
    <property type="component" value="Unassembled WGS sequence"/>
</dbReference>
<keyword evidence="4" id="KW-1185">Reference proteome</keyword>
<dbReference type="EMBL" id="JASSZA010000007">
    <property type="protein sequence ID" value="KAK2105315.1"/>
    <property type="molecule type" value="Genomic_DNA"/>
</dbReference>
<comment type="caution">
    <text evidence="3">The sequence shown here is derived from an EMBL/GenBank/DDBJ whole genome shotgun (WGS) entry which is preliminary data.</text>
</comment>
<organism evidence="3 4">
    <name type="scientific">Saguinus oedipus</name>
    <name type="common">Cotton-top tamarin</name>
    <name type="synonym">Oedipomidas oedipus</name>
    <dbReference type="NCBI Taxonomy" id="9490"/>
    <lineage>
        <taxon>Eukaryota</taxon>
        <taxon>Metazoa</taxon>
        <taxon>Chordata</taxon>
        <taxon>Craniata</taxon>
        <taxon>Vertebrata</taxon>
        <taxon>Euteleostomi</taxon>
        <taxon>Mammalia</taxon>
        <taxon>Eutheria</taxon>
        <taxon>Euarchontoglires</taxon>
        <taxon>Primates</taxon>
        <taxon>Haplorrhini</taxon>
        <taxon>Platyrrhini</taxon>
        <taxon>Cebidae</taxon>
        <taxon>Callitrichinae</taxon>
        <taxon>Saguinus</taxon>
    </lineage>
</organism>
<evidence type="ECO:0000256" key="2">
    <source>
        <dbReference type="SAM" id="SignalP"/>
    </source>
</evidence>
<feature type="chain" id="PRO_5047481579" evidence="2">
    <location>
        <begin position="17"/>
        <end position="162"/>
    </location>
</feature>